<dbReference type="InterPro" id="IPR050973">
    <property type="entry name" value="H3K9_Histone-Lys_N-MTase"/>
</dbReference>
<dbReference type="InterPro" id="IPR046341">
    <property type="entry name" value="SET_dom_sf"/>
</dbReference>
<dbReference type="Pfam" id="PF05033">
    <property type="entry name" value="Pre-SET"/>
    <property type="match status" value="1"/>
</dbReference>
<evidence type="ECO:0000256" key="4">
    <source>
        <dbReference type="ARBA" id="ARBA00022679"/>
    </source>
</evidence>
<protein>
    <submittedName>
        <fullName evidence="11">Uncharacterized protein</fullName>
    </submittedName>
</protein>
<evidence type="ECO:0000256" key="8">
    <source>
        <dbReference type="SAM" id="MobiDB-lite"/>
    </source>
</evidence>
<dbReference type="Proteomes" id="UP001149165">
    <property type="component" value="Unassembled WGS sequence"/>
</dbReference>
<keyword evidence="7" id="KW-0862">Zinc</keyword>
<dbReference type="AlphaFoldDB" id="A0A9W9FBG5"/>
<dbReference type="GO" id="GO:0005634">
    <property type="term" value="C:nucleus"/>
    <property type="evidence" value="ECO:0007669"/>
    <property type="project" value="InterPro"/>
</dbReference>
<keyword evidence="2" id="KW-0158">Chromosome</keyword>
<evidence type="ECO:0000259" key="9">
    <source>
        <dbReference type="PROSITE" id="PS50280"/>
    </source>
</evidence>
<dbReference type="GO" id="GO:0042054">
    <property type="term" value="F:histone methyltransferase activity"/>
    <property type="evidence" value="ECO:0007669"/>
    <property type="project" value="InterPro"/>
</dbReference>
<dbReference type="Gene3D" id="2.170.270.10">
    <property type="entry name" value="SET domain"/>
    <property type="match status" value="1"/>
</dbReference>
<evidence type="ECO:0000256" key="2">
    <source>
        <dbReference type="ARBA" id="ARBA00022454"/>
    </source>
</evidence>
<feature type="compositionally biased region" description="Polar residues" evidence="8">
    <location>
        <begin position="44"/>
        <end position="55"/>
    </location>
</feature>
<evidence type="ECO:0000313" key="12">
    <source>
        <dbReference type="Proteomes" id="UP001149165"/>
    </source>
</evidence>
<evidence type="ECO:0000259" key="10">
    <source>
        <dbReference type="PROSITE" id="PS50868"/>
    </source>
</evidence>
<feature type="region of interest" description="Disordered" evidence="8">
    <location>
        <begin position="486"/>
        <end position="507"/>
    </location>
</feature>
<dbReference type="PROSITE" id="PS50868">
    <property type="entry name" value="POST_SET"/>
    <property type="match status" value="1"/>
</dbReference>
<dbReference type="Pfam" id="PF00856">
    <property type="entry name" value="SET"/>
    <property type="match status" value="1"/>
</dbReference>
<keyword evidence="6" id="KW-0479">Metal-binding</keyword>
<keyword evidence="5" id="KW-0949">S-adenosyl-L-methionine</keyword>
<dbReference type="SMART" id="SM00317">
    <property type="entry name" value="SET"/>
    <property type="match status" value="1"/>
</dbReference>
<dbReference type="EMBL" id="JAPQKH010000005">
    <property type="protein sequence ID" value="KAJ5097061.1"/>
    <property type="molecule type" value="Genomic_DNA"/>
</dbReference>
<evidence type="ECO:0000256" key="7">
    <source>
        <dbReference type="ARBA" id="ARBA00022833"/>
    </source>
</evidence>
<accession>A0A9W9FBG5</accession>
<feature type="region of interest" description="Disordered" evidence="8">
    <location>
        <begin position="1"/>
        <end position="32"/>
    </location>
</feature>
<dbReference type="InterPro" id="IPR001214">
    <property type="entry name" value="SET_dom"/>
</dbReference>
<dbReference type="PANTHER" id="PTHR46223">
    <property type="entry name" value="HISTONE-LYSINE N-METHYLTRANSFERASE SUV39H"/>
    <property type="match status" value="1"/>
</dbReference>
<name>A0A9W9FBG5_9EURO</name>
<sequence>MLMSSSLKSSTVRPSNERVFIDLTDDTDMEEKPLKEGEMTFVSTLTHRQPSSSIPNKRKSVEDSDASSINKFALHGGLSTDVKTRIKSQPPSTPSPTPSSKALGGAKLAVVISSPSANQREALRAPAAYPGGHEFMGLSEKFYPTKSVERRKAAKRVYPKAREVDRRVVPFTIWAESAPESSQSAESLLRDSLNKNLSRVAGPPITFDIDDERLALLSSTFGFINDYVLLQGVKRVDRDFNFGCNCVGPCGPTTCDCLFDEEDSDEKITTYHAVTTPERRVVLHPKFLLRRSKIVECCELCSCKGQCWNTVVQRGRRISFEIFDTGPRGFGIRSPDAIVAGQFIDRYLGEVITDEEADHREQANQEGQSYLFTLDWKEQDGVDIDSDEDSQEETEQLYVIDGQKFGSATRFINHSCNPNCKIVPVSTTEHADDKLYSLAFFALRDIPPGTELTFDYNPFWDGTTSVDPGAVKCLCGEANCRGQLWPNARKKGPGNNATPNKKSKFKK</sequence>
<organism evidence="11 12">
    <name type="scientific">Penicillium angulare</name>
    <dbReference type="NCBI Taxonomy" id="116970"/>
    <lineage>
        <taxon>Eukaryota</taxon>
        <taxon>Fungi</taxon>
        <taxon>Dikarya</taxon>
        <taxon>Ascomycota</taxon>
        <taxon>Pezizomycotina</taxon>
        <taxon>Eurotiomycetes</taxon>
        <taxon>Eurotiomycetidae</taxon>
        <taxon>Eurotiales</taxon>
        <taxon>Aspergillaceae</taxon>
        <taxon>Penicillium</taxon>
    </lineage>
</organism>
<feature type="domain" description="SET" evidence="9">
    <location>
        <begin position="318"/>
        <end position="457"/>
    </location>
</feature>
<keyword evidence="12" id="KW-1185">Reference proteome</keyword>
<evidence type="ECO:0000256" key="5">
    <source>
        <dbReference type="ARBA" id="ARBA00022691"/>
    </source>
</evidence>
<evidence type="ECO:0000256" key="1">
    <source>
        <dbReference type="ARBA" id="ARBA00004286"/>
    </source>
</evidence>
<dbReference type="GO" id="GO:0005694">
    <property type="term" value="C:chromosome"/>
    <property type="evidence" value="ECO:0007669"/>
    <property type="project" value="UniProtKB-SubCell"/>
</dbReference>
<dbReference type="GO" id="GO:0008270">
    <property type="term" value="F:zinc ion binding"/>
    <property type="evidence" value="ECO:0007669"/>
    <property type="project" value="InterPro"/>
</dbReference>
<reference evidence="11" key="1">
    <citation type="submission" date="2022-11" db="EMBL/GenBank/DDBJ databases">
        <authorList>
            <person name="Petersen C."/>
        </authorList>
    </citation>
    <scope>NUCLEOTIDE SEQUENCE</scope>
    <source>
        <strain evidence="11">IBT 30069</strain>
    </source>
</reference>
<reference evidence="11" key="2">
    <citation type="journal article" date="2023" name="IMA Fungus">
        <title>Comparative genomic study of the Penicillium genus elucidates a diverse pangenome and 15 lateral gene transfer events.</title>
        <authorList>
            <person name="Petersen C."/>
            <person name="Sorensen T."/>
            <person name="Nielsen M.R."/>
            <person name="Sondergaard T.E."/>
            <person name="Sorensen J.L."/>
            <person name="Fitzpatrick D.A."/>
            <person name="Frisvad J.C."/>
            <person name="Nielsen K.L."/>
        </authorList>
    </citation>
    <scope>NUCLEOTIDE SEQUENCE</scope>
    <source>
        <strain evidence="11">IBT 30069</strain>
    </source>
</reference>
<feature type="region of interest" description="Disordered" evidence="8">
    <location>
        <begin position="44"/>
        <end position="103"/>
    </location>
</feature>
<gene>
    <name evidence="11" type="ORF">N7456_007782</name>
</gene>
<evidence type="ECO:0000256" key="6">
    <source>
        <dbReference type="ARBA" id="ARBA00022723"/>
    </source>
</evidence>
<dbReference type="SUPFAM" id="SSF82199">
    <property type="entry name" value="SET domain"/>
    <property type="match status" value="1"/>
</dbReference>
<dbReference type="PROSITE" id="PS50280">
    <property type="entry name" value="SET"/>
    <property type="match status" value="1"/>
</dbReference>
<dbReference type="InterPro" id="IPR003616">
    <property type="entry name" value="Post-SET_dom"/>
</dbReference>
<keyword evidence="4" id="KW-0808">Transferase</keyword>
<proteinExistence type="predicted"/>
<comment type="subcellular location">
    <subcellularLocation>
        <location evidence="1">Chromosome</location>
    </subcellularLocation>
</comment>
<evidence type="ECO:0000313" key="11">
    <source>
        <dbReference type="EMBL" id="KAJ5097061.1"/>
    </source>
</evidence>
<evidence type="ECO:0000256" key="3">
    <source>
        <dbReference type="ARBA" id="ARBA00022603"/>
    </source>
</evidence>
<keyword evidence="3" id="KW-0489">Methyltransferase</keyword>
<dbReference type="PANTHER" id="PTHR46223:SF3">
    <property type="entry name" value="HISTONE-LYSINE N-METHYLTRANSFERASE SET-23"/>
    <property type="match status" value="1"/>
</dbReference>
<comment type="caution">
    <text evidence="11">The sequence shown here is derived from an EMBL/GenBank/DDBJ whole genome shotgun (WGS) entry which is preliminary data.</text>
</comment>
<dbReference type="InterPro" id="IPR007728">
    <property type="entry name" value="Pre-SET_dom"/>
</dbReference>
<dbReference type="OrthoDB" id="308383at2759"/>
<dbReference type="GO" id="GO:0032259">
    <property type="term" value="P:methylation"/>
    <property type="evidence" value="ECO:0007669"/>
    <property type="project" value="UniProtKB-KW"/>
</dbReference>
<feature type="compositionally biased region" description="Polar residues" evidence="8">
    <location>
        <begin position="1"/>
        <end position="14"/>
    </location>
</feature>
<feature type="domain" description="Post-SET" evidence="10">
    <location>
        <begin position="469"/>
        <end position="485"/>
    </location>
</feature>